<keyword evidence="1" id="KW-0808">Transferase</keyword>
<dbReference type="NCBIfam" id="NF005648">
    <property type="entry name" value="PRK07414.1"/>
    <property type="match status" value="1"/>
</dbReference>
<dbReference type="EMBL" id="NBYN01000003">
    <property type="protein sequence ID" value="OSO97332.1"/>
    <property type="molecule type" value="Genomic_DNA"/>
</dbReference>
<dbReference type="GO" id="GO:0005524">
    <property type="term" value="F:ATP binding"/>
    <property type="evidence" value="ECO:0007669"/>
    <property type="project" value="InterPro"/>
</dbReference>
<evidence type="ECO:0000313" key="2">
    <source>
        <dbReference type="Proteomes" id="UP000192997"/>
    </source>
</evidence>
<reference evidence="2" key="1">
    <citation type="submission" date="2017-04" db="EMBL/GenBank/DDBJ databases">
        <authorList>
            <person name="Abreu V.A."/>
            <person name="Popin R.V."/>
            <person name="Rigonato J."/>
            <person name="Andreote A.P."/>
            <person name="Schaker P.C."/>
            <person name="Hoff-Risseti C."/>
            <person name="Alvarenga D.O."/>
            <person name="Varani A.M."/>
            <person name="Fiore M.F."/>
        </authorList>
    </citation>
    <scope>NUCLEOTIDE SEQUENCE [LARGE SCALE GENOMIC DNA]</scope>
    <source>
        <strain evidence="2">CENA303</strain>
    </source>
</reference>
<dbReference type="AlphaFoldDB" id="A0A1X4GJG0"/>
<dbReference type="Gene3D" id="3.40.50.300">
    <property type="entry name" value="P-loop containing nucleotide triphosphate hydrolases"/>
    <property type="match status" value="1"/>
</dbReference>
<dbReference type="Pfam" id="PF02572">
    <property type="entry name" value="CobA_CobO_BtuR"/>
    <property type="match status" value="1"/>
</dbReference>
<dbReference type="RefSeq" id="WP_085726680.1">
    <property type="nucleotide sequence ID" value="NZ_NBYN01000003.1"/>
</dbReference>
<dbReference type="InterPro" id="IPR027417">
    <property type="entry name" value="P-loop_NTPase"/>
</dbReference>
<evidence type="ECO:0000313" key="1">
    <source>
        <dbReference type="EMBL" id="OSO97332.1"/>
    </source>
</evidence>
<dbReference type="InterPro" id="IPR003724">
    <property type="entry name" value="CblAdoTrfase_CobA"/>
</dbReference>
<name>A0A1X4GJG0_9CYAN</name>
<protein>
    <submittedName>
        <fullName evidence="1">Cob(I)yrinic acid a c-diamide adenosyltransferase</fullName>
    </submittedName>
</protein>
<proteinExistence type="predicted"/>
<dbReference type="Proteomes" id="UP000192997">
    <property type="component" value="Unassembled WGS sequence"/>
</dbReference>
<dbReference type="SUPFAM" id="SSF52540">
    <property type="entry name" value="P-loop containing nucleoside triphosphate hydrolases"/>
    <property type="match status" value="1"/>
</dbReference>
<organism evidence="1 2">
    <name type="scientific">Cylindrospermopsis raciborskii CENA303</name>
    <dbReference type="NCBI Taxonomy" id="1170769"/>
    <lineage>
        <taxon>Bacteria</taxon>
        <taxon>Bacillati</taxon>
        <taxon>Cyanobacteriota</taxon>
        <taxon>Cyanophyceae</taxon>
        <taxon>Nostocales</taxon>
        <taxon>Aphanizomenonaceae</taxon>
        <taxon>Cylindrospermopsis</taxon>
    </lineage>
</organism>
<dbReference type="GO" id="GO:0009236">
    <property type="term" value="P:cobalamin biosynthetic process"/>
    <property type="evidence" value="ECO:0007669"/>
    <property type="project" value="InterPro"/>
</dbReference>
<comment type="caution">
    <text evidence="1">The sequence shown here is derived from an EMBL/GenBank/DDBJ whole genome shotgun (WGS) entry which is preliminary data.</text>
</comment>
<dbReference type="PANTHER" id="PTHR46638:SF1">
    <property type="entry name" value="CORRINOID ADENOSYLTRANSFERASE"/>
    <property type="match status" value="1"/>
</dbReference>
<accession>A0A1X4GJG0</accession>
<sequence>MIFTQIDSPSINPAPSLPNSVTGSLQVFTSSERYFFTNVISQSLRIASHGTPVLIIQFLKGGINQGINNPIQIGNKLDWIRCDLARSPDTPNLNEKEIGSLHSLWEYTQKVVYEGKYYLVVLDELSLAVDFGLIPEKEVLQFLIDRPTHLDMILTGPQMPKSFLDLADQITEIRRLQP</sequence>
<dbReference type="PANTHER" id="PTHR46638">
    <property type="entry name" value="CORRINOID ADENOSYLTRANSFERASE"/>
    <property type="match status" value="1"/>
</dbReference>
<dbReference type="GO" id="GO:0008817">
    <property type="term" value="F:corrinoid adenosyltransferase activity"/>
    <property type="evidence" value="ECO:0007669"/>
    <property type="project" value="InterPro"/>
</dbReference>
<gene>
    <name evidence="1" type="ORF">B7O87_00755</name>
</gene>
<dbReference type="PIRSF" id="PIRSF015617">
    <property type="entry name" value="Adensltrnsf_CobA"/>
    <property type="match status" value="1"/>
</dbReference>